<dbReference type="SUPFAM" id="SSF56281">
    <property type="entry name" value="Metallo-hydrolase/oxidoreductase"/>
    <property type="match status" value="1"/>
</dbReference>
<organism evidence="4 5">
    <name type="scientific">Bowmanella denitrificans</name>
    <dbReference type="NCBI Taxonomy" id="366582"/>
    <lineage>
        <taxon>Bacteria</taxon>
        <taxon>Pseudomonadati</taxon>
        <taxon>Pseudomonadota</taxon>
        <taxon>Gammaproteobacteria</taxon>
        <taxon>Alteromonadales</taxon>
        <taxon>Alteromonadaceae</taxon>
        <taxon>Bowmanella</taxon>
    </lineage>
</organism>
<comment type="similarity">
    <text evidence="1">Belongs to the metallo-beta-lactamase superfamily. Class-B beta-lactamase family.</text>
</comment>
<name>A0ABP3G9N1_9ALTE</name>
<dbReference type="SMART" id="SM00849">
    <property type="entry name" value="Lactamase_B"/>
    <property type="match status" value="1"/>
</dbReference>
<evidence type="ECO:0000313" key="5">
    <source>
        <dbReference type="Proteomes" id="UP001501757"/>
    </source>
</evidence>
<comment type="caution">
    <text evidence="4">The sequence shown here is derived from an EMBL/GenBank/DDBJ whole genome shotgun (WGS) entry which is preliminary data.</text>
</comment>
<keyword evidence="5" id="KW-1185">Reference proteome</keyword>
<proteinExistence type="inferred from homology"/>
<dbReference type="EMBL" id="BAAAEI010000001">
    <property type="protein sequence ID" value="GAA0339596.1"/>
    <property type="molecule type" value="Genomic_DNA"/>
</dbReference>
<evidence type="ECO:0000313" key="4">
    <source>
        <dbReference type="EMBL" id="GAA0339596.1"/>
    </source>
</evidence>
<accession>A0ABP3G9N1</accession>
<dbReference type="InterPro" id="IPR050855">
    <property type="entry name" value="NDM-1-like"/>
</dbReference>
<dbReference type="InterPro" id="IPR036866">
    <property type="entry name" value="RibonucZ/Hydroxyglut_hydro"/>
</dbReference>
<dbReference type="Proteomes" id="UP001501757">
    <property type="component" value="Unassembled WGS sequence"/>
</dbReference>
<feature type="chain" id="PRO_5046452696" description="Metallo-beta-lactamase domain-containing protein" evidence="2">
    <location>
        <begin position="18"/>
        <end position="297"/>
    </location>
</feature>
<dbReference type="Gene3D" id="3.60.15.10">
    <property type="entry name" value="Ribonuclease Z/Hydroxyacylglutathione hydrolase-like"/>
    <property type="match status" value="1"/>
</dbReference>
<feature type="signal peptide" evidence="2">
    <location>
        <begin position="1"/>
        <end position="17"/>
    </location>
</feature>
<evidence type="ECO:0000259" key="3">
    <source>
        <dbReference type="SMART" id="SM00849"/>
    </source>
</evidence>
<reference evidence="5" key="1">
    <citation type="journal article" date="2019" name="Int. J. Syst. Evol. Microbiol.">
        <title>The Global Catalogue of Microorganisms (GCM) 10K type strain sequencing project: providing services to taxonomists for standard genome sequencing and annotation.</title>
        <authorList>
            <consortium name="The Broad Institute Genomics Platform"/>
            <consortium name="The Broad Institute Genome Sequencing Center for Infectious Disease"/>
            <person name="Wu L."/>
            <person name="Ma J."/>
        </authorList>
    </citation>
    <scope>NUCLEOTIDE SEQUENCE [LARGE SCALE GENOMIC DNA]</scope>
    <source>
        <strain evidence="5">JCM 13378</strain>
    </source>
</reference>
<keyword evidence="2" id="KW-0732">Signal</keyword>
<evidence type="ECO:0000256" key="1">
    <source>
        <dbReference type="ARBA" id="ARBA00005250"/>
    </source>
</evidence>
<feature type="domain" description="Metallo-beta-lactamase" evidence="3">
    <location>
        <begin position="32"/>
        <end position="220"/>
    </location>
</feature>
<dbReference type="Pfam" id="PF00753">
    <property type="entry name" value="Lactamase_B"/>
    <property type="match status" value="1"/>
</dbReference>
<dbReference type="InterPro" id="IPR001279">
    <property type="entry name" value="Metallo-B-lactamas"/>
</dbReference>
<evidence type="ECO:0000256" key="2">
    <source>
        <dbReference type="SAM" id="SignalP"/>
    </source>
</evidence>
<sequence>MRTLLLCYYLMVGPALADVQVKRFSTTEVDWSANAYWLANERQILLVDSLLRRSDALNFAAVIKAQNKPVVGLLLTHPHPDHYMGILALKSVLGDFPVYATAATAAGISKDFEQFKRQGARQFGNDLWLNNAPQVQVILPSPGQVLIGDFSILVEDFSGGESVNASVFYHADSRSLFVGDLLMAHHHYYVGDGDLPRILAQFERLQASYTGKADHLYGGHGDSGGFQLIEEQRRYLLDLSQLVDEQLSDANISQPQMRVQQIIQSMLIKYAHLGDYGYPPGTILQWNLQAIQKHRHP</sequence>
<dbReference type="PANTHER" id="PTHR42951:SF4">
    <property type="entry name" value="ACYL-COENZYME A THIOESTERASE MBLAC2"/>
    <property type="match status" value="1"/>
</dbReference>
<protein>
    <recommendedName>
        <fullName evidence="3">Metallo-beta-lactamase domain-containing protein</fullName>
    </recommendedName>
</protein>
<dbReference type="PANTHER" id="PTHR42951">
    <property type="entry name" value="METALLO-BETA-LACTAMASE DOMAIN-CONTAINING"/>
    <property type="match status" value="1"/>
</dbReference>
<dbReference type="RefSeq" id="WP_343840158.1">
    <property type="nucleotide sequence ID" value="NZ_BAAAEI010000001.1"/>
</dbReference>
<gene>
    <name evidence="4" type="ORF">GCM10009092_00080</name>
</gene>